<dbReference type="EMBL" id="MNCJ02000330">
    <property type="protein sequence ID" value="KAF5764183.1"/>
    <property type="molecule type" value="Genomic_DNA"/>
</dbReference>
<proteinExistence type="predicted"/>
<reference evidence="1" key="2">
    <citation type="submission" date="2020-06" db="EMBL/GenBank/DDBJ databases">
        <title>Helianthus annuus Genome sequencing and assembly Release 2.</title>
        <authorList>
            <person name="Gouzy J."/>
            <person name="Langlade N."/>
            <person name="Munos S."/>
        </authorList>
    </citation>
    <scope>NUCLEOTIDE SEQUENCE</scope>
    <source>
        <tissue evidence="1">Leaves</tissue>
    </source>
</reference>
<evidence type="ECO:0000313" key="2">
    <source>
        <dbReference type="Proteomes" id="UP000215914"/>
    </source>
</evidence>
<reference evidence="1" key="1">
    <citation type="journal article" date="2017" name="Nature">
        <title>The sunflower genome provides insights into oil metabolism, flowering and Asterid evolution.</title>
        <authorList>
            <person name="Badouin H."/>
            <person name="Gouzy J."/>
            <person name="Grassa C.J."/>
            <person name="Murat F."/>
            <person name="Staton S.E."/>
            <person name="Cottret L."/>
            <person name="Lelandais-Briere C."/>
            <person name="Owens G.L."/>
            <person name="Carrere S."/>
            <person name="Mayjonade B."/>
            <person name="Legrand L."/>
            <person name="Gill N."/>
            <person name="Kane N.C."/>
            <person name="Bowers J.E."/>
            <person name="Hubner S."/>
            <person name="Bellec A."/>
            <person name="Berard A."/>
            <person name="Berges H."/>
            <person name="Blanchet N."/>
            <person name="Boniface M.C."/>
            <person name="Brunel D."/>
            <person name="Catrice O."/>
            <person name="Chaidir N."/>
            <person name="Claudel C."/>
            <person name="Donnadieu C."/>
            <person name="Faraut T."/>
            <person name="Fievet G."/>
            <person name="Helmstetter N."/>
            <person name="King M."/>
            <person name="Knapp S.J."/>
            <person name="Lai Z."/>
            <person name="Le Paslier M.C."/>
            <person name="Lippi Y."/>
            <person name="Lorenzon L."/>
            <person name="Mandel J.R."/>
            <person name="Marage G."/>
            <person name="Marchand G."/>
            <person name="Marquand E."/>
            <person name="Bret-Mestries E."/>
            <person name="Morien E."/>
            <person name="Nambeesan S."/>
            <person name="Nguyen T."/>
            <person name="Pegot-Espagnet P."/>
            <person name="Pouilly N."/>
            <person name="Raftis F."/>
            <person name="Sallet E."/>
            <person name="Schiex T."/>
            <person name="Thomas J."/>
            <person name="Vandecasteele C."/>
            <person name="Vares D."/>
            <person name="Vear F."/>
            <person name="Vautrin S."/>
            <person name="Crespi M."/>
            <person name="Mangin B."/>
            <person name="Burke J.M."/>
            <person name="Salse J."/>
            <person name="Munos S."/>
            <person name="Vincourt P."/>
            <person name="Rieseberg L.H."/>
            <person name="Langlade N.B."/>
        </authorList>
    </citation>
    <scope>NUCLEOTIDE SEQUENCE</scope>
    <source>
        <tissue evidence="1">Leaves</tissue>
    </source>
</reference>
<organism evidence="1 2">
    <name type="scientific">Helianthus annuus</name>
    <name type="common">Common sunflower</name>
    <dbReference type="NCBI Taxonomy" id="4232"/>
    <lineage>
        <taxon>Eukaryota</taxon>
        <taxon>Viridiplantae</taxon>
        <taxon>Streptophyta</taxon>
        <taxon>Embryophyta</taxon>
        <taxon>Tracheophyta</taxon>
        <taxon>Spermatophyta</taxon>
        <taxon>Magnoliopsida</taxon>
        <taxon>eudicotyledons</taxon>
        <taxon>Gunneridae</taxon>
        <taxon>Pentapetalae</taxon>
        <taxon>asterids</taxon>
        <taxon>campanulids</taxon>
        <taxon>Asterales</taxon>
        <taxon>Asteraceae</taxon>
        <taxon>Asteroideae</taxon>
        <taxon>Heliantheae alliance</taxon>
        <taxon>Heliantheae</taxon>
        <taxon>Helianthus</taxon>
    </lineage>
</organism>
<protein>
    <submittedName>
        <fullName evidence="1">Uncharacterized protein</fullName>
    </submittedName>
</protein>
<sequence>MNNQVLTIINSSETSIPEFMRRVEILGGIFKLLIGENRDAKGETYVSKVWRSVLRQDIGKRVALAATPDYEDDKRQHED</sequence>
<keyword evidence="2" id="KW-1185">Reference proteome</keyword>
<dbReference type="Gramene" id="mRNA:HanXRQr2_Chr15g0689061">
    <property type="protein sequence ID" value="CDS:HanXRQr2_Chr15g0689061.1"/>
    <property type="gene ID" value="HanXRQr2_Chr15g0689061"/>
</dbReference>
<comment type="caution">
    <text evidence="1">The sequence shown here is derived from an EMBL/GenBank/DDBJ whole genome shotgun (WGS) entry which is preliminary data.</text>
</comment>
<accession>A0A9K3E1F4</accession>
<dbReference type="Proteomes" id="UP000215914">
    <property type="component" value="Unassembled WGS sequence"/>
</dbReference>
<gene>
    <name evidence="1" type="ORF">HanXRQr2_Chr15g0689061</name>
</gene>
<dbReference type="AlphaFoldDB" id="A0A9K3E1F4"/>
<name>A0A9K3E1F4_HELAN</name>
<evidence type="ECO:0000313" key="1">
    <source>
        <dbReference type="EMBL" id="KAF5764183.1"/>
    </source>
</evidence>